<dbReference type="RefSeq" id="XP_056525499.1">
    <property type="nucleotide sequence ID" value="XM_056663386.1"/>
</dbReference>
<dbReference type="GeneID" id="81402556"/>
<dbReference type="Proteomes" id="UP001149079">
    <property type="component" value="Unassembled WGS sequence"/>
</dbReference>
<dbReference type="EMBL" id="JAPQKL010000002">
    <property type="protein sequence ID" value="KAJ5143855.1"/>
    <property type="molecule type" value="Genomic_DNA"/>
</dbReference>
<dbReference type="AlphaFoldDB" id="A0A9W9HBW9"/>
<evidence type="ECO:0000313" key="1">
    <source>
        <dbReference type="EMBL" id="KAJ5143855.1"/>
    </source>
</evidence>
<sequence>MEAITFANPAIQLVDLIIRFLGHQIYPDKGNQQPLILMQRFKHLQKVFSELQVEQNYESTDYADKTNVPK</sequence>
<gene>
    <name evidence="1" type="ORF">N7515_002642</name>
</gene>
<accession>A0A9W9HBW9</accession>
<protein>
    <submittedName>
        <fullName evidence="1">Uncharacterized protein</fullName>
    </submittedName>
</protein>
<name>A0A9W9HBW9_9EURO</name>
<keyword evidence="2" id="KW-1185">Reference proteome</keyword>
<organism evidence="1 2">
    <name type="scientific">Penicillium bovifimosum</name>
    <dbReference type="NCBI Taxonomy" id="126998"/>
    <lineage>
        <taxon>Eukaryota</taxon>
        <taxon>Fungi</taxon>
        <taxon>Dikarya</taxon>
        <taxon>Ascomycota</taxon>
        <taxon>Pezizomycotina</taxon>
        <taxon>Eurotiomycetes</taxon>
        <taxon>Eurotiomycetidae</taxon>
        <taxon>Eurotiales</taxon>
        <taxon>Aspergillaceae</taxon>
        <taxon>Penicillium</taxon>
    </lineage>
</organism>
<evidence type="ECO:0000313" key="2">
    <source>
        <dbReference type="Proteomes" id="UP001149079"/>
    </source>
</evidence>
<reference evidence="1" key="2">
    <citation type="journal article" date="2023" name="IMA Fungus">
        <title>Comparative genomic study of the Penicillium genus elucidates a diverse pangenome and 15 lateral gene transfer events.</title>
        <authorList>
            <person name="Petersen C."/>
            <person name="Sorensen T."/>
            <person name="Nielsen M.R."/>
            <person name="Sondergaard T.E."/>
            <person name="Sorensen J.L."/>
            <person name="Fitzpatrick D.A."/>
            <person name="Frisvad J.C."/>
            <person name="Nielsen K.L."/>
        </authorList>
    </citation>
    <scope>NUCLEOTIDE SEQUENCE</scope>
    <source>
        <strain evidence="1">IBT 22155</strain>
    </source>
</reference>
<proteinExistence type="predicted"/>
<reference evidence="1" key="1">
    <citation type="submission" date="2022-11" db="EMBL/GenBank/DDBJ databases">
        <authorList>
            <person name="Petersen C."/>
        </authorList>
    </citation>
    <scope>NUCLEOTIDE SEQUENCE</scope>
    <source>
        <strain evidence="1">IBT 22155</strain>
    </source>
</reference>
<comment type="caution">
    <text evidence="1">The sequence shown here is derived from an EMBL/GenBank/DDBJ whole genome shotgun (WGS) entry which is preliminary data.</text>
</comment>